<keyword evidence="2" id="KW-1185">Reference proteome</keyword>
<evidence type="ECO:0000313" key="1">
    <source>
        <dbReference type="EMBL" id="MBP2296732.1"/>
    </source>
</evidence>
<accession>A0ABS4SVZ3</accession>
<name>A0ABS4SVZ3_9PROT</name>
<dbReference type="InterPro" id="IPR037205">
    <property type="entry name" value="ChaB_sf"/>
</dbReference>
<dbReference type="SUPFAM" id="SSF140376">
    <property type="entry name" value="ChaB-like"/>
    <property type="match status" value="1"/>
</dbReference>
<dbReference type="InterPro" id="IPR009317">
    <property type="entry name" value="ChaB"/>
</dbReference>
<proteinExistence type="predicted"/>
<evidence type="ECO:0000313" key="2">
    <source>
        <dbReference type="Proteomes" id="UP000781958"/>
    </source>
</evidence>
<reference evidence="1 2" key="1">
    <citation type="submission" date="2021-03" db="EMBL/GenBank/DDBJ databases">
        <title>Genomic Encyclopedia of Type Strains, Phase III (KMG-III): the genomes of soil and plant-associated and newly described type strains.</title>
        <authorList>
            <person name="Whitman W."/>
        </authorList>
    </citation>
    <scope>NUCLEOTIDE SEQUENCE [LARGE SCALE GENOMIC DNA]</scope>
    <source>
        <strain evidence="1 2">IMMIB AFH-6</strain>
    </source>
</reference>
<dbReference type="EMBL" id="JAGINP010000034">
    <property type="protein sequence ID" value="MBP2296732.1"/>
    <property type="molecule type" value="Genomic_DNA"/>
</dbReference>
<gene>
    <name evidence="1" type="ORF">J2851_006550</name>
</gene>
<sequence>MTYRTNTELPDSVKANLPSAAQDIYRSAFNNAWQGCRSPAARQALQREELARKVAWAAVKRRYERVGDGWKPKH</sequence>
<dbReference type="Gene3D" id="1.10.1740.70">
    <property type="entry name" value="ChaB"/>
    <property type="match status" value="1"/>
</dbReference>
<protein>
    <submittedName>
        <fullName evidence="1">Cation transport regulator</fullName>
    </submittedName>
</protein>
<dbReference type="Pfam" id="PF06150">
    <property type="entry name" value="ChaB"/>
    <property type="match status" value="1"/>
</dbReference>
<comment type="caution">
    <text evidence="1">The sequence shown here is derived from an EMBL/GenBank/DDBJ whole genome shotgun (WGS) entry which is preliminary data.</text>
</comment>
<dbReference type="RefSeq" id="WP_209772242.1">
    <property type="nucleotide sequence ID" value="NZ_JAGINP010000034.1"/>
</dbReference>
<organism evidence="1 2">
    <name type="scientific">Azospirillum rugosum</name>
    <dbReference type="NCBI Taxonomy" id="416170"/>
    <lineage>
        <taxon>Bacteria</taxon>
        <taxon>Pseudomonadati</taxon>
        <taxon>Pseudomonadota</taxon>
        <taxon>Alphaproteobacteria</taxon>
        <taxon>Rhodospirillales</taxon>
        <taxon>Azospirillaceae</taxon>
        <taxon>Azospirillum</taxon>
    </lineage>
</organism>
<dbReference type="Proteomes" id="UP000781958">
    <property type="component" value="Unassembled WGS sequence"/>
</dbReference>